<dbReference type="KEGG" id="daer:H9K75_00700"/>
<dbReference type="RefSeq" id="WP_187726186.1">
    <property type="nucleotide sequence ID" value="NZ_CP060783.1"/>
</dbReference>
<sequence length="61" mass="6887">MIYASIFNIRKIASEMPRVQNSESDYHALFKPISGAGKMAAQIPDVGARPSIFCKHERIFF</sequence>
<dbReference type="AlphaFoldDB" id="A0A7H0GQX2"/>
<evidence type="ECO:0000313" key="1">
    <source>
        <dbReference type="EMBL" id="QNP50688.1"/>
    </source>
</evidence>
<keyword evidence="2" id="KW-1185">Reference proteome</keyword>
<accession>A0A7H0GQX2</accession>
<name>A0A7H0GQX2_9BURK</name>
<dbReference type="EMBL" id="CP060783">
    <property type="protein sequence ID" value="QNP50688.1"/>
    <property type="molecule type" value="Genomic_DNA"/>
</dbReference>
<protein>
    <submittedName>
        <fullName evidence="1">Uncharacterized protein</fullName>
    </submittedName>
</protein>
<evidence type="ECO:0000313" key="2">
    <source>
        <dbReference type="Proteomes" id="UP000516028"/>
    </source>
</evidence>
<reference evidence="1 2" key="1">
    <citation type="submission" date="2020-08" db="EMBL/GenBank/DDBJ databases">
        <title>Genome sequence of Diaphorobacter aerolatus KACC 16536T.</title>
        <authorList>
            <person name="Hyun D.-W."/>
            <person name="Bae J.-W."/>
        </authorList>
    </citation>
    <scope>NUCLEOTIDE SEQUENCE [LARGE SCALE GENOMIC DNA]</scope>
    <source>
        <strain evidence="1 2">KACC 16536</strain>
    </source>
</reference>
<organism evidence="1 2">
    <name type="scientific">Diaphorobacter aerolatus</name>
    <dbReference type="NCBI Taxonomy" id="1288495"/>
    <lineage>
        <taxon>Bacteria</taxon>
        <taxon>Pseudomonadati</taxon>
        <taxon>Pseudomonadota</taxon>
        <taxon>Betaproteobacteria</taxon>
        <taxon>Burkholderiales</taxon>
        <taxon>Comamonadaceae</taxon>
        <taxon>Diaphorobacter</taxon>
    </lineage>
</organism>
<gene>
    <name evidence="1" type="ORF">H9K75_00700</name>
</gene>
<proteinExistence type="predicted"/>
<dbReference type="Proteomes" id="UP000516028">
    <property type="component" value="Chromosome"/>
</dbReference>